<feature type="region of interest" description="Disordered" evidence="1">
    <location>
        <begin position="1"/>
        <end position="62"/>
    </location>
</feature>
<feature type="compositionally biased region" description="Pro residues" evidence="1">
    <location>
        <begin position="33"/>
        <end position="44"/>
    </location>
</feature>
<feature type="non-terminal residue" evidence="2">
    <location>
        <position position="1"/>
    </location>
</feature>
<accession>Q08VH7</accession>
<dbReference type="AlphaFoldDB" id="Q08VH7"/>
<proteinExistence type="predicted"/>
<gene>
    <name evidence="2" type="ORF">STIAU_4110</name>
</gene>
<organism evidence="2 3">
    <name type="scientific">Stigmatella aurantiaca (strain DW4/3-1)</name>
    <dbReference type="NCBI Taxonomy" id="378806"/>
    <lineage>
        <taxon>Bacteria</taxon>
        <taxon>Pseudomonadati</taxon>
        <taxon>Myxococcota</taxon>
        <taxon>Myxococcia</taxon>
        <taxon>Myxococcales</taxon>
        <taxon>Cystobacterineae</taxon>
        <taxon>Archangiaceae</taxon>
        <taxon>Stigmatella</taxon>
    </lineage>
</organism>
<evidence type="ECO:0000313" key="3">
    <source>
        <dbReference type="Proteomes" id="UP000032702"/>
    </source>
</evidence>
<evidence type="ECO:0000256" key="1">
    <source>
        <dbReference type="SAM" id="MobiDB-lite"/>
    </source>
</evidence>
<reference evidence="2 3" key="1">
    <citation type="submission" date="2006-04" db="EMBL/GenBank/DDBJ databases">
        <authorList>
            <person name="Nierman W.C."/>
        </authorList>
    </citation>
    <scope>NUCLEOTIDE SEQUENCE [LARGE SCALE GENOMIC DNA]</scope>
    <source>
        <strain evidence="2 3">DW4/3-1</strain>
    </source>
</reference>
<protein>
    <submittedName>
        <fullName evidence="2">Uncharacterized protein</fullName>
    </submittedName>
</protein>
<comment type="caution">
    <text evidence="2">The sequence shown here is derived from an EMBL/GenBank/DDBJ whole genome shotgun (WGS) entry which is preliminary data.</text>
</comment>
<dbReference type="EMBL" id="AAMD01000114">
    <property type="protein sequence ID" value="EAU64505.1"/>
    <property type="molecule type" value="Genomic_DNA"/>
</dbReference>
<evidence type="ECO:0000313" key="2">
    <source>
        <dbReference type="EMBL" id="EAU64505.1"/>
    </source>
</evidence>
<dbReference type="Proteomes" id="UP000032702">
    <property type="component" value="Unassembled WGS sequence"/>
</dbReference>
<name>Q08VH7_STIAD</name>
<sequence length="62" mass="6548">PRSRPAGAPSTRTSPIRPGRRMAPGWRTCAPTSPTPRTPAPRPCAVPRAPRSARAGMRTSSS</sequence>
<feature type="compositionally biased region" description="Low complexity" evidence="1">
    <location>
        <begin position="45"/>
        <end position="55"/>
    </location>
</feature>